<comment type="pathway">
    <text evidence="3">Protein modification; protein glycosylation.</text>
</comment>
<evidence type="ECO:0000256" key="26">
    <source>
        <dbReference type="ARBA" id="ARBA00047509"/>
    </source>
</evidence>
<keyword evidence="6" id="KW-0964">Secreted</keyword>
<comment type="subcellular location">
    <subcellularLocation>
        <location evidence="1">Golgi apparatus</location>
        <location evidence="1">Golgi stack membrane</location>
        <topology evidence="1">Single-pass type II membrane protein</topology>
    </subcellularLocation>
    <subcellularLocation>
        <location evidence="2">Secreted</location>
    </subcellularLocation>
</comment>
<dbReference type="OrthoDB" id="10264956at2759"/>
<evidence type="ECO:0000313" key="36">
    <source>
        <dbReference type="Ensembl" id="ENSLACP00000021498.2"/>
    </source>
</evidence>
<evidence type="ECO:0000256" key="16">
    <source>
        <dbReference type="ARBA" id="ARBA00023180"/>
    </source>
</evidence>
<evidence type="ECO:0000256" key="22">
    <source>
        <dbReference type="ARBA" id="ARBA00042991"/>
    </source>
</evidence>
<dbReference type="Pfam" id="PF00777">
    <property type="entry name" value="Glyco_transf_29"/>
    <property type="match status" value="1"/>
</dbReference>
<dbReference type="Ensembl" id="ENSLACT00000021639.2">
    <property type="protein sequence ID" value="ENSLACP00000021498.2"/>
    <property type="gene ID" value="ENSLACG00000018892.2"/>
</dbReference>
<dbReference type="GeneID" id="102358544"/>
<keyword evidence="15" id="KW-1015">Disulfide bond</keyword>
<dbReference type="InterPro" id="IPR001675">
    <property type="entry name" value="Glyco_trans_29"/>
</dbReference>
<dbReference type="GeneTree" id="ENSGT00940000156356"/>
<evidence type="ECO:0000256" key="29">
    <source>
        <dbReference type="ARBA" id="ARBA00072809"/>
    </source>
</evidence>
<evidence type="ECO:0000256" key="32">
    <source>
        <dbReference type="ARBA" id="ARBA00082805"/>
    </source>
</evidence>
<keyword evidence="9 35" id="KW-0812">Transmembrane</keyword>
<dbReference type="GO" id="GO:0003836">
    <property type="term" value="F:beta-galactoside (CMP) alpha-2,3-sialyltransferase activity"/>
    <property type="evidence" value="ECO:0007669"/>
    <property type="project" value="UniProtKB-EC"/>
</dbReference>
<keyword evidence="16" id="KW-0325">Glycoprotein</keyword>
<dbReference type="InterPro" id="IPR012163">
    <property type="entry name" value="Sialyl_trans"/>
</dbReference>
<evidence type="ECO:0000256" key="18">
    <source>
        <dbReference type="ARBA" id="ARBA00039106"/>
    </source>
</evidence>
<organism evidence="36 37">
    <name type="scientific">Latimeria chalumnae</name>
    <name type="common">Coelacanth</name>
    <dbReference type="NCBI Taxonomy" id="7897"/>
    <lineage>
        <taxon>Eukaryota</taxon>
        <taxon>Metazoa</taxon>
        <taxon>Chordata</taxon>
        <taxon>Craniata</taxon>
        <taxon>Vertebrata</taxon>
        <taxon>Euteleostomi</taxon>
        <taxon>Coelacanthiformes</taxon>
        <taxon>Coelacanthidae</taxon>
        <taxon>Latimeria</taxon>
    </lineage>
</organism>
<dbReference type="EC" id="2.4.3.4" evidence="19"/>
<comment type="catalytic activity">
    <reaction evidence="25">
        <text>a ganglioside GA1 + CMP-N-acetyl-beta-neuraminate = a ganglioside GM1b + CMP + H(+)</text>
        <dbReference type="Rhea" id="RHEA:48244"/>
        <dbReference type="ChEBI" id="CHEBI:15378"/>
        <dbReference type="ChEBI" id="CHEBI:57812"/>
        <dbReference type="ChEBI" id="CHEBI:60377"/>
        <dbReference type="ChEBI" id="CHEBI:88069"/>
        <dbReference type="ChEBI" id="CHEBI:90151"/>
    </reaction>
    <physiologicalReaction direction="left-to-right" evidence="25">
        <dbReference type="Rhea" id="RHEA:48245"/>
    </physiologicalReaction>
</comment>
<feature type="binding site" evidence="33">
    <location>
        <position position="165"/>
    </location>
    <ligand>
        <name>substrate</name>
    </ligand>
</feature>
<feature type="binding site" evidence="33">
    <location>
        <position position="265"/>
    </location>
    <ligand>
        <name>substrate</name>
    </ligand>
</feature>
<dbReference type="HOGENOM" id="CLU_032020_2_1_1"/>
<evidence type="ECO:0000256" key="13">
    <source>
        <dbReference type="ARBA" id="ARBA00023098"/>
    </source>
</evidence>
<dbReference type="InParanoid" id="H3BHX7"/>
<keyword evidence="14 35" id="KW-0472">Membrane</keyword>
<evidence type="ECO:0000256" key="14">
    <source>
        <dbReference type="ARBA" id="ARBA00023136"/>
    </source>
</evidence>
<evidence type="ECO:0000313" key="37">
    <source>
        <dbReference type="Proteomes" id="UP000008672"/>
    </source>
</evidence>
<reference evidence="36" key="2">
    <citation type="submission" date="2025-08" db="UniProtKB">
        <authorList>
            <consortium name="Ensembl"/>
        </authorList>
    </citation>
    <scope>IDENTIFICATION</scope>
</reference>
<sequence length="333" mass="38362">MARHNHRIMWLLTIILLLCVYMVIYDMGEDKQKLIKIPSIRRLSGRTIVLDKKLCSCEKCVSEKEESAWFDERFDPNFQPILMTEVQDIPSHALQWWLSLQAGNKNYNLSESIAKLFTVVPRTNHSGIRDPAHCRKCAVVGNSGNLKGSNHGKEIDAHHFVIRMNRARTAGFEPDVGIKTTHHLMYPESSQDLQPGVHLVLLPFKIMDFEWIRSALTTGEITRTYFRVQQFIKADKDKVLIINPTFFKYVCDHWTEHHGRYPSTGMTALVFALHICDEVSVFGYGADSNGNWHHYWENNRNGGAFRRTGVHSGDFESQIIKKLADEGKIIFYK</sequence>
<dbReference type="AlphaFoldDB" id="H3BHX7"/>
<evidence type="ECO:0000256" key="34">
    <source>
        <dbReference type="PIRSR" id="PIRSR005557-2"/>
    </source>
</evidence>
<comment type="similarity">
    <text evidence="5">Belongs to the glycosyltransferase 29 family.</text>
</comment>
<dbReference type="InterPro" id="IPR038578">
    <property type="entry name" value="GT29-like_sf"/>
</dbReference>
<dbReference type="FunFam" id="3.90.1480.20:FF:000002">
    <property type="entry name" value="CMP-N-acetylneuraminate-beta-galactosamide- alpha-2,3-sialyltransferase 2"/>
    <property type="match status" value="1"/>
</dbReference>
<evidence type="ECO:0000256" key="23">
    <source>
        <dbReference type="ARBA" id="ARBA00043673"/>
    </source>
</evidence>
<evidence type="ECO:0000256" key="6">
    <source>
        <dbReference type="ARBA" id="ARBA00022525"/>
    </source>
</evidence>
<dbReference type="Gene3D" id="3.90.1480.20">
    <property type="entry name" value="Glycosyl transferase family 29"/>
    <property type="match status" value="1"/>
</dbReference>
<keyword evidence="13" id="KW-0443">Lipid metabolism</keyword>
<comment type="catalytic activity">
    <reaction evidence="24">
        <text>a ganglioside GM1 (d18:1(4E)) + CMP-N-acetyl-beta-neuraminate = a ganglioside GD1a (d18:1(4E)) + CMP + H(+)</text>
        <dbReference type="Rhea" id="RHEA:18021"/>
        <dbReference type="ChEBI" id="CHEBI:15378"/>
        <dbReference type="ChEBI" id="CHEBI:57812"/>
        <dbReference type="ChEBI" id="CHEBI:60377"/>
        <dbReference type="ChEBI" id="CHEBI:77709"/>
        <dbReference type="ChEBI" id="CHEBI:78445"/>
        <dbReference type="EC" id="2.4.3.2"/>
    </reaction>
    <physiologicalReaction direction="left-to-right" evidence="24">
        <dbReference type="Rhea" id="RHEA:18022"/>
    </physiologicalReaction>
</comment>
<dbReference type="OMA" id="HSFIIRM"/>
<gene>
    <name evidence="36" type="primary">ST3GAL8</name>
</gene>
<evidence type="ECO:0000256" key="7">
    <source>
        <dbReference type="ARBA" id="ARBA00022676"/>
    </source>
</evidence>
<dbReference type="PANTHER" id="PTHR46032:SF5">
    <property type="entry name" value="ST3 BETA-GALACTOSIDE ALPHA-2,3-SIALYLTRANSFERASE 8"/>
    <property type="match status" value="1"/>
</dbReference>
<comment type="pathway">
    <text evidence="4">Glycolipid biosynthesis.</text>
</comment>
<evidence type="ECO:0000256" key="3">
    <source>
        <dbReference type="ARBA" id="ARBA00004922"/>
    </source>
</evidence>
<evidence type="ECO:0000256" key="11">
    <source>
        <dbReference type="ARBA" id="ARBA00022989"/>
    </source>
</evidence>
<reference evidence="37" key="1">
    <citation type="submission" date="2011-08" db="EMBL/GenBank/DDBJ databases">
        <title>The draft genome of Latimeria chalumnae.</title>
        <authorList>
            <person name="Di Palma F."/>
            <person name="Alfoldi J."/>
            <person name="Johnson J."/>
            <person name="Berlin A."/>
            <person name="Gnerre S."/>
            <person name="Jaffe D."/>
            <person name="MacCallum I."/>
            <person name="Young S."/>
            <person name="Walker B.J."/>
            <person name="Lander E."/>
            <person name="Lindblad-Toh K."/>
        </authorList>
    </citation>
    <scope>NUCLEOTIDE SEQUENCE [LARGE SCALE GENOMIC DNA]</scope>
    <source>
        <strain evidence="37">Wild caught</strain>
    </source>
</reference>
<evidence type="ECO:0000256" key="5">
    <source>
        <dbReference type="ARBA" id="ARBA00006003"/>
    </source>
</evidence>
<evidence type="ECO:0000256" key="4">
    <source>
        <dbReference type="ARBA" id="ARBA00004934"/>
    </source>
</evidence>
<accession>H3BHX7</accession>
<keyword evidence="12" id="KW-0333">Golgi apparatus</keyword>
<dbReference type="Bgee" id="ENSLACG00000018892">
    <property type="expression patterns" value="Expressed in pelvic fin"/>
</dbReference>
<protein>
    <recommendedName>
        <fullName evidence="29">CMP-N-acetylneuraminate-beta-galactosamide-alpha-2,3-sialyltransferase 2</fullName>
        <ecNumber evidence="18">2.4.3.2</ecNumber>
        <ecNumber evidence="19">2.4.3.4</ecNumber>
    </recommendedName>
    <alternativeName>
        <fullName evidence="22">Gal-NAc6S</fullName>
    </alternativeName>
    <alternativeName>
        <fullName evidence="20">Gal-beta-1,3-GalNAc-alpha-2,3-sialyltransferase</fullName>
    </alternativeName>
    <alternativeName>
        <fullName evidence="21">Monosialoganglioside sialyltransferase</fullName>
    </alternativeName>
    <alternativeName>
        <fullName evidence="30">ST3Gal II</fullName>
    </alternativeName>
    <alternativeName>
        <fullName evidence="31">ST3GalA.2</fullName>
    </alternativeName>
    <alternativeName>
        <fullName evidence="32">Sialyltransferase 4B</fullName>
    </alternativeName>
</protein>
<dbReference type="STRING" id="7897.ENSLACP00000021498"/>
<keyword evidence="7" id="KW-0328">Glycosyltransferase</keyword>
<evidence type="ECO:0000256" key="12">
    <source>
        <dbReference type="ARBA" id="ARBA00023034"/>
    </source>
</evidence>
<evidence type="ECO:0000256" key="2">
    <source>
        <dbReference type="ARBA" id="ARBA00004613"/>
    </source>
</evidence>
<dbReference type="GO" id="GO:0032580">
    <property type="term" value="C:Golgi cisterna membrane"/>
    <property type="evidence" value="ECO:0007669"/>
    <property type="project" value="UniProtKB-SubCell"/>
</dbReference>
<dbReference type="CTD" id="445567"/>
<keyword evidence="8" id="KW-0808">Transferase</keyword>
<evidence type="ECO:0000256" key="8">
    <source>
        <dbReference type="ARBA" id="ARBA00022679"/>
    </source>
</evidence>
<comment type="catalytic activity">
    <reaction evidence="26">
        <text>ganglioside GM1 (d18:1(4E)/18:0) + CMP-N-acetyl-beta-neuraminate = ganglioside GD1a (18:1(4E)/18:0) + CMP + H(+)</text>
        <dbReference type="Rhea" id="RHEA:48248"/>
        <dbReference type="ChEBI" id="CHEBI:15378"/>
        <dbReference type="ChEBI" id="CHEBI:57812"/>
        <dbReference type="ChEBI" id="CHEBI:60377"/>
        <dbReference type="ChEBI" id="CHEBI:73110"/>
        <dbReference type="ChEBI" id="CHEBI:90153"/>
    </reaction>
    <physiologicalReaction direction="left-to-right" evidence="26">
        <dbReference type="Rhea" id="RHEA:48249"/>
    </physiologicalReaction>
</comment>
<keyword evidence="10" id="KW-0735">Signal-anchor</keyword>
<comment type="subunit">
    <text evidence="28">Homodimer; disulfide-linked. Homodimer formation occurs in the endoplasmic reticulum.</text>
</comment>
<proteinExistence type="inferred from homology"/>
<evidence type="ECO:0000256" key="25">
    <source>
        <dbReference type="ARBA" id="ARBA00043816"/>
    </source>
</evidence>
<evidence type="ECO:0000256" key="21">
    <source>
        <dbReference type="ARBA" id="ARBA00042990"/>
    </source>
</evidence>
<dbReference type="GO" id="GO:0097503">
    <property type="term" value="P:sialylation"/>
    <property type="evidence" value="ECO:0007669"/>
    <property type="project" value="TreeGrafter"/>
</dbReference>
<dbReference type="RefSeq" id="XP_014342562.1">
    <property type="nucleotide sequence ID" value="XM_014487076.2"/>
</dbReference>
<evidence type="ECO:0000256" key="17">
    <source>
        <dbReference type="ARBA" id="ARBA00036292"/>
    </source>
</evidence>
<keyword evidence="37" id="KW-1185">Reference proteome</keyword>
<name>H3BHX7_LATCH</name>
<dbReference type="CDD" id="cd23966">
    <property type="entry name" value="GT29_ST3GAL1_2"/>
    <property type="match status" value="1"/>
</dbReference>
<reference evidence="36" key="3">
    <citation type="submission" date="2025-09" db="UniProtKB">
        <authorList>
            <consortium name="Ensembl"/>
        </authorList>
    </citation>
    <scope>IDENTIFICATION</scope>
</reference>
<feature type="binding site" evidence="33">
    <location>
        <position position="294"/>
    </location>
    <ligand>
        <name>substrate</name>
    </ligand>
</feature>
<feature type="binding site" evidence="33">
    <location>
        <position position="101"/>
    </location>
    <ligand>
        <name>substrate</name>
    </ligand>
</feature>
<dbReference type="eggNOG" id="KOG2692">
    <property type="taxonomic scope" value="Eukaryota"/>
</dbReference>
<evidence type="ECO:0000256" key="27">
    <source>
        <dbReference type="ARBA" id="ARBA00052027"/>
    </source>
</evidence>
<feature type="binding site" evidence="33">
    <location>
        <position position="142"/>
    </location>
    <ligand>
        <name>substrate</name>
    </ligand>
</feature>
<evidence type="ECO:0000256" key="30">
    <source>
        <dbReference type="ARBA" id="ARBA00081228"/>
    </source>
</evidence>
<dbReference type="RefSeq" id="XP_064420153.1">
    <property type="nucleotide sequence ID" value="XM_064564083.1"/>
</dbReference>
<evidence type="ECO:0000256" key="35">
    <source>
        <dbReference type="SAM" id="Phobius"/>
    </source>
</evidence>
<evidence type="ECO:0000256" key="10">
    <source>
        <dbReference type="ARBA" id="ARBA00022968"/>
    </source>
</evidence>
<feature type="binding site" evidence="33">
    <location>
        <position position="311"/>
    </location>
    <ligand>
        <name>substrate</name>
    </ligand>
</feature>
<dbReference type="GO" id="GO:0047288">
    <property type="term" value="F:beta-D-galactosyl-(1-&gt;3)-N-acetyl-beta-D-galactosaminide alpha-2,3- sialyltransferase"/>
    <property type="evidence" value="ECO:0007669"/>
    <property type="project" value="UniProtKB-EC"/>
</dbReference>
<feature type="binding site" evidence="33">
    <location>
        <position position="261"/>
    </location>
    <ligand>
        <name>substrate</name>
    </ligand>
</feature>
<comment type="catalytic activity">
    <reaction evidence="17">
        <text>a beta-D-galactosyl-(1-&gt;3)-N-acetyl-alpha-D-galactosaminyl derivative + CMP-N-acetyl-beta-neuraminate = an N-acetyl-alpha-neuraminyl-(2-&gt;3)-beta-D-galactosyl-(1-&gt;3)-N-acetyl-alpha-D-galactosaminyl derivative + CMP + H(+)</text>
        <dbReference type="Rhea" id="RHEA:21616"/>
        <dbReference type="ChEBI" id="CHEBI:15378"/>
        <dbReference type="ChEBI" id="CHEBI:57812"/>
        <dbReference type="ChEBI" id="CHEBI:60377"/>
        <dbReference type="ChEBI" id="CHEBI:133470"/>
        <dbReference type="ChEBI" id="CHEBI:139596"/>
        <dbReference type="EC" id="2.4.3.4"/>
    </reaction>
    <physiologicalReaction direction="left-to-right" evidence="17">
        <dbReference type="Rhea" id="RHEA:21617"/>
    </physiologicalReaction>
</comment>
<evidence type="ECO:0000256" key="31">
    <source>
        <dbReference type="ARBA" id="ARBA00081332"/>
    </source>
</evidence>
<feature type="transmembrane region" description="Helical" evidence="35">
    <location>
        <begin position="7"/>
        <end position="25"/>
    </location>
</feature>
<dbReference type="PIRSF" id="PIRSF005557">
    <property type="entry name" value="Sialyl_trans"/>
    <property type="match status" value="1"/>
</dbReference>
<evidence type="ECO:0000256" key="19">
    <source>
        <dbReference type="ARBA" id="ARBA00039107"/>
    </source>
</evidence>
<feature type="disulfide bond" evidence="34">
    <location>
        <begin position="137"/>
        <end position="276"/>
    </location>
</feature>
<evidence type="ECO:0000256" key="15">
    <source>
        <dbReference type="ARBA" id="ARBA00023157"/>
    </source>
</evidence>
<evidence type="ECO:0000256" key="1">
    <source>
        <dbReference type="ARBA" id="ARBA00004447"/>
    </source>
</evidence>
<dbReference type="EMBL" id="AFYH01003982">
    <property type="status" value="NOT_ANNOTATED_CDS"/>
    <property type="molecule type" value="Genomic_DNA"/>
</dbReference>
<evidence type="ECO:0000256" key="28">
    <source>
        <dbReference type="ARBA" id="ARBA00062545"/>
    </source>
</evidence>
<dbReference type="GO" id="GO:0006629">
    <property type="term" value="P:lipid metabolic process"/>
    <property type="evidence" value="ECO:0007669"/>
    <property type="project" value="UniProtKB-KW"/>
</dbReference>
<comment type="catalytic activity">
    <reaction evidence="23">
        <text>a ganglioside GA1 (d18:1(4E)) + CMP-N-acetyl-beta-neuraminate = a ganglioside GM1b (d18:1(4E)) + CMP + H(+)</text>
        <dbReference type="Rhea" id="RHEA:47560"/>
        <dbReference type="ChEBI" id="CHEBI:15378"/>
        <dbReference type="ChEBI" id="CHEBI:27938"/>
        <dbReference type="ChEBI" id="CHEBI:57812"/>
        <dbReference type="ChEBI" id="CHEBI:60377"/>
        <dbReference type="ChEBI" id="CHEBI:78568"/>
    </reaction>
    <physiologicalReaction direction="left-to-right" evidence="23">
        <dbReference type="Rhea" id="RHEA:47561"/>
    </physiologicalReaction>
</comment>
<keyword evidence="11 35" id="KW-1133">Transmembrane helix</keyword>
<evidence type="ECO:0000256" key="9">
    <source>
        <dbReference type="ARBA" id="ARBA00022692"/>
    </source>
</evidence>
<evidence type="ECO:0000256" key="20">
    <source>
        <dbReference type="ARBA" id="ARBA00042448"/>
    </source>
</evidence>
<comment type="catalytic activity">
    <reaction evidence="27">
        <text>a globoside GalGb4Cer + CMP-N-acetyl-beta-neuraminate = a globoside MSGG + CMP + H(+)</text>
        <dbReference type="Rhea" id="RHEA:65372"/>
        <dbReference type="ChEBI" id="CHEBI:15378"/>
        <dbReference type="ChEBI" id="CHEBI:57812"/>
        <dbReference type="ChEBI" id="CHEBI:60377"/>
        <dbReference type="ChEBI" id="CHEBI:140623"/>
        <dbReference type="ChEBI" id="CHEBI:140691"/>
    </reaction>
    <physiologicalReaction direction="left-to-right" evidence="27">
        <dbReference type="Rhea" id="RHEA:65373"/>
    </physiologicalReaction>
</comment>
<feature type="binding site" evidence="33">
    <location>
        <position position="285"/>
    </location>
    <ligand>
        <name>substrate</name>
    </ligand>
</feature>
<dbReference type="EC" id="2.4.3.2" evidence="18"/>
<dbReference type="Proteomes" id="UP000008672">
    <property type="component" value="Unassembled WGS sequence"/>
</dbReference>
<dbReference type="InterPro" id="IPR051757">
    <property type="entry name" value="Beta-gal_alpha2-3_sialyltrans"/>
</dbReference>
<evidence type="ECO:0000256" key="33">
    <source>
        <dbReference type="PIRSR" id="PIRSR005557-1"/>
    </source>
</evidence>
<dbReference type="PANTHER" id="PTHR46032">
    <property type="entry name" value="ALPHA-2,3-SIALYLTRANSFERASE ST3GAL I ISOFORM X1"/>
    <property type="match status" value="1"/>
</dbReference>
<dbReference type="GO" id="GO:0005576">
    <property type="term" value="C:extracellular region"/>
    <property type="evidence" value="ECO:0007669"/>
    <property type="project" value="UniProtKB-SubCell"/>
</dbReference>
<evidence type="ECO:0000256" key="24">
    <source>
        <dbReference type="ARBA" id="ARBA00043773"/>
    </source>
</evidence>
<feature type="binding site" evidence="33">
    <location>
        <position position="225"/>
    </location>
    <ligand>
        <name>substrate</name>
    </ligand>
</feature>